<gene>
    <name evidence="1" type="ORF">QO005_003198</name>
</gene>
<protein>
    <submittedName>
        <fullName evidence="1">Uncharacterized protein</fullName>
    </submittedName>
</protein>
<accession>A0ABU0IF32</accession>
<evidence type="ECO:0000313" key="1">
    <source>
        <dbReference type="EMBL" id="MDQ0456853.1"/>
    </source>
</evidence>
<dbReference type="Proteomes" id="UP001235269">
    <property type="component" value="Unassembled WGS sequence"/>
</dbReference>
<evidence type="ECO:0000313" key="2">
    <source>
        <dbReference type="Proteomes" id="UP001235269"/>
    </source>
</evidence>
<name>A0ABU0IF32_9HYPH</name>
<proteinExistence type="predicted"/>
<keyword evidence="2" id="KW-1185">Reference proteome</keyword>
<dbReference type="EMBL" id="JAUSWH010000010">
    <property type="protein sequence ID" value="MDQ0456853.1"/>
    <property type="molecule type" value="Genomic_DNA"/>
</dbReference>
<comment type="caution">
    <text evidence="1">The sequence shown here is derived from an EMBL/GenBank/DDBJ whole genome shotgun (WGS) entry which is preliminary data.</text>
</comment>
<dbReference type="RefSeq" id="WP_307159032.1">
    <property type="nucleotide sequence ID" value="NZ_JAUSWH010000010.1"/>
</dbReference>
<reference evidence="1 2" key="1">
    <citation type="submission" date="2023-07" db="EMBL/GenBank/DDBJ databases">
        <title>Genomic Encyclopedia of Type Strains, Phase IV (KMG-IV): sequencing the most valuable type-strain genomes for metagenomic binning, comparative biology and taxonomic classification.</title>
        <authorList>
            <person name="Goeker M."/>
        </authorList>
    </citation>
    <scope>NUCLEOTIDE SEQUENCE [LARGE SCALE GENOMIC DNA]</scope>
    <source>
        <strain evidence="1 2">DSM 100301</strain>
    </source>
</reference>
<organism evidence="1 2">
    <name type="scientific">Rhizobium paknamense</name>
    <dbReference type="NCBI Taxonomy" id="1206817"/>
    <lineage>
        <taxon>Bacteria</taxon>
        <taxon>Pseudomonadati</taxon>
        <taxon>Pseudomonadota</taxon>
        <taxon>Alphaproteobacteria</taxon>
        <taxon>Hyphomicrobiales</taxon>
        <taxon>Rhizobiaceae</taxon>
        <taxon>Rhizobium/Agrobacterium group</taxon>
        <taxon>Rhizobium</taxon>
    </lineage>
</organism>
<sequence length="76" mass="8427">MTIRWFAFSGMAHDAAAVFKVFSGKVEKGFPSGNTERHPEACFRCQYSDRLSWGSGFRSIDDLVPGIELARTGVLI</sequence>